<sequence length="267" mass="27683">MLIVLAIKLVATAVVVIGVSIAVGKLGPRLGGIIAGMPIVLGPGYFFMLQEQSPAFIREAALSTLHALVATLVFSICFVVSARRLGARASLALATLCWVPAALLFSQLPGGAAMAVLMYAVVLLLAEGVKRYLRLSPPRVVAVSGWFDLILRGVLAGVLVSVATTLAANAGPLLSGLLVGFPIGLLTIGWTLHQRYGVEVARATVSMAQQGMLSLVAFGLVTAVLAGTLPPLITFLSALLASMGVSAGLFMLSQWRTRRACANPPAL</sequence>
<dbReference type="EMBL" id="NSKB01000002">
    <property type="protein sequence ID" value="PAU78467.1"/>
    <property type="molecule type" value="Genomic_DNA"/>
</dbReference>
<feature type="transmembrane region" description="Helical" evidence="1">
    <location>
        <begin position="60"/>
        <end position="80"/>
    </location>
</feature>
<keyword evidence="3" id="KW-1185">Reference proteome</keyword>
<feature type="transmembrane region" description="Helical" evidence="1">
    <location>
        <begin position="30"/>
        <end position="48"/>
    </location>
</feature>
<protein>
    <submittedName>
        <fullName evidence="2">Uncharacterized protein</fullName>
    </submittedName>
</protein>
<feature type="transmembrane region" description="Helical" evidence="1">
    <location>
        <begin position="111"/>
        <end position="129"/>
    </location>
</feature>
<dbReference type="OrthoDB" id="7848519at2"/>
<feature type="transmembrane region" description="Helical" evidence="1">
    <location>
        <begin position="149"/>
        <end position="167"/>
    </location>
</feature>
<organism evidence="2 3">
    <name type="scientific">Halomonas salipaludis</name>
    <dbReference type="NCBI Taxonomy" id="2032625"/>
    <lineage>
        <taxon>Bacteria</taxon>
        <taxon>Pseudomonadati</taxon>
        <taxon>Pseudomonadota</taxon>
        <taxon>Gammaproteobacteria</taxon>
        <taxon>Oceanospirillales</taxon>
        <taxon>Halomonadaceae</taxon>
        <taxon>Halomonas</taxon>
    </lineage>
</organism>
<feature type="transmembrane region" description="Helical" evidence="1">
    <location>
        <begin position="6"/>
        <end position="23"/>
    </location>
</feature>
<name>A0A2A2F1F2_9GAMM</name>
<gene>
    <name evidence="2" type="ORF">CK498_07125</name>
</gene>
<dbReference type="RefSeq" id="WP_076749101.1">
    <property type="nucleotide sequence ID" value="NZ_NSKB01000002.1"/>
</dbReference>
<reference evidence="2 3" key="1">
    <citation type="submission" date="2017-08" db="EMBL/GenBank/DDBJ databases">
        <title>Halomonas alkalisoli sp. nov., isolated from saline alkaline soil.</title>
        <authorList>
            <person name="Wang D."/>
            <person name="Zhang G."/>
        </authorList>
    </citation>
    <scope>NUCLEOTIDE SEQUENCE [LARGE SCALE GENOMIC DNA]</scope>
    <source>
        <strain evidence="2 3">WRN001</strain>
    </source>
</reference>
<evidence type="ECO:0000313" key="2">
    <source>
        <dbReference type="EMBL" id="PAU78467.1"/>
    </source>
</evidence>
<comment type="caution">
    <text evidence="2">The sequence shown here is derived from an EMBL/GenBank/DDBJ whole genome shotgun (WGS) entry which is preliminary data.</text>
</comment>
<keyword evidence="1" id="KW-0812">Transmembrane</keyword>
<feature type="transmembrane region" description="Helical" evidence="1">
    <location>
        <begin position="232"/>
        <end position="252"/>
    </location>
</feature>
<evidence type="ECO:0000313" key="3">
    <source>
        <dbReference type="Proteomes" id="UP000217771"/>
    </source>
</evidence>
<evidence type="ECO:0000256" key="1">
    <source>
        <dbReference type="SAM" id="Phobius"/>
    </source>
</evidence>
<proteinExistence type="predicted"/>
<feature type="transmembrane region" description="Helical" evidence="1">
    <location>
        <begin position="173"/>
        <end position="192"/>
    </location>
</feature>
<keyword evidence="1" id="KW-0472">Membrane</keyword>
<feature type="transmembrane region" description="Helical" evidence="1">
    <location>
        <begin position="204"/>
        <end position="226"/>
    </location>
</feature>
<keyword evidence="1" id="KW-1133">Transmembrane helix</keyword>
<dbReference type="Proteomes" id="UP000217771">
    <property type="component" value="Unassembled WGS sequence"/>
</dbReference>
<accession>A0A2A2F1F2</accession>
<dbReference type="AlphaFoldDB" id="A0A2A2F1F2"/>